<dbReference type="GO" id="GO:0000724">
    <property type="term" value="P:double-strand break repair via homologous recombination"/>
    <property type="evidence" value="ECO:0007669"/>
    <property type="project" value="TreeGrafter"/>
</dbReference>
<dbReference type="PANTHER" id="PTHR19862:SF14">
    <property type="entry name" value="WD REPEAT-CONTAINING PROTEIN 48"/>
    <property type="match status" value="1"/>
</dbReference>
<proteinExistence type="predicted"/>
<dbReference type="GO" id="GO:0043130">
    <property type="term" value="F:ubiquitin binding"/>
    <property type="evidence" value="ECO:0007669"/>
    <property type="project" value="TreeGrafter"/>
</dbReference>
<sequence length="1544" mass="170044">MENQIYDGINNRHINVIYPNEIYIINNCTFSNCFAAGNGGALNIQVSNGASLNIINCIFTNCTSEANGGAISLDISAGSISSFEGLIKFKNCAGNTGGAMCTVISGVNSQLIINQMQFEDCYSSSFGGGLYLLSKLQAQCYIEQLTFSNCSSISSGGGTHFISETKGNIQINQITTENCKCIKGNGGGIYVSVDFGTSSEFKMVNISVFNCQAQSNTPIVTPPTGYGGGIFLTGTGTYNTLSKMLDFKKMKILGNIADKGGQSLYIAMTKIVDWCRTGTSGEYVKGNYFDGISNQNELQGIPVNSSTFNSYSSAQINSQQNFLEDYWNINRVEYYTQSNGSNGWQCTSSSPCETLDAPTIQSNINNEISCFVYIYDNTSILNTILISQTVTPRSFRNYPLDSTQLSSILIKSTGIFCITGKVRFYLINFIMESIELQQNLPGIYEYSRSAEIDLQDCQFHMQDTVSQIEKCFIYLEKGGNHIISNLKLKDISSKENIIRVDFNESGSMIITESQFQNITKIGNEVDGGAISAILDYSSNRLDIKDCKFASCKAQDSFGGAVNVEIQKQYAQFILSRTQFLQCDSQSGGGLSILIIKGGSIIIENSCEFMQCKAFGNGGGICAYLEYQHGNTASFVISGALILNCKALMSSSSPTHTGYGGGIGITVRRNYGSSFQTIDLKGMKIYGNSAQQGGQSLYIIMSKLQQWCEQGLLGEYVKGNYSDTDSDENDLQGLPIEANQFTSKTQQYIQNNQKTLEDYWRVPLPQYSIWHVQQRFEQQNGRDYTNCGEITSACKTIEYAIQQISIKKGSATTKVDEKNIGISQFGYDLINPLQLSKSFIYTSSIKIMKQLYGTPSQMSGNAEIKILKNNDNNKENGKQGWISALEGLQLRFYNLNIIMDNSQLTIPIIYIQDSDSKLELNSITFSGIKLSPSPTTEAKGIIHINYDNSQFIAQSCIFQNIQIESKGGNAIRILNSGSNPITSVLNACQFNNISSIGDSNGRGGSAIYMESRHGSKLLIEDQCQFYRCICDKGNGGSIYIDIDFTSQFLFKINDGLIQECHAISDTSIVIPPTGYGGGIFLTGNGDYDPSAQRLDLKGMKILRNIADKGGQSLYIAMTKIVDWCRTGTSGEYVKGNYSDGISYKNELEGIPYDQSTFYILSISQIQIHQRSLEDYWNIPSYSIYHIQNRNEGQYNGSDQQWCGNWDEACLTIQYAIDQISIKKGSAMTIVDEKNIGISQFGYDLINPLQLSKSFIYTSSIKIMKQLYGTPSQMSGNAEIKILKNNDNNKENGKQGWISALEGLQLRFYNLNIIMDNSQLTIPIIYIQDSDSKLELNSITFSGIKLSPSPTTEAKGIIHINYDNSQFIAQSCIFQNIQIESKGGNAIRILNSGSNPITSVLNACQFNNISSIGDSNGRGGSAIYMESRHGSKLLIEDQCQFYRCICDKGNGGSIYIDIDFTSQFLFKINDGLIQECHAISDTSIVIPPTGYGGGIFLTGNGDYDPSAQRLDLKGMKILRNIAVKGGQSLYIAMTKIVDWCRTGTSD</sequence>
<dbReference type="EMBL" id="SNRW01000463">
    <property type="protein sequence ID" value="KAA6400992.1"/>
    <property type="molecule type" value="Genomic_DNA"/>
</dbReference>
<organism evidence="1 2">
    <name type="scientific">Streblomastix strix</name>
    <dbReference type="NCBI Taxonomy" id="222440"/>
    <lineage>
        <taxon>Eukaryota</taxon>
        <taxon>Metamonada</taxon>
        <taxon>Preaxostyla</taxon>
        <taxon>Oxymonadida</taxon>
        <taxon>Streblomastigidae</taxon>
        <taxon>Streblomastix</taxon>
    </lineage>
</organism>
<gene>
    <name evidence="1" type="ORF">EZS28_003485</name>
</gene>
<dbReference type="PANTHER" id="PTHR19862">
    <property type="entry name" value="WD REPEAT-CONTAINING PROTEIN 48"/>
    <property type="match status" value="1"/>
</dbReference>
<name>A0A5J4X2L9_9EUKA</name>
<dbReference type="Proteomes" id="UP000324800">
    <property type="component" value="Unassembled WGS sequence"/>
</dbReference>
<dbReference type="SUPFAM" id="SSF51126">
    <property type="entry name" value="Pectin lyase-like"/>
    <property type="match status" value="2"/>
</dbReference>
<protein>
    <submittedName>
        <fullName evidence="1">Uncharacterized protein</fullName>
    </submittedName>
</protein>
<accession>A0A5J4X2L9</accession>
<reference evidence="1 2" key="1">
    <citation type="submission" date="2019-03" db="EMBL/GenBank/DDBJ databases">
        <title>Single cell metagenomics reveals metabolic interactions within the superorganism composed of flagellate Streblomastix strix and complex community of Bacteroidetes bacteria on its surface.</title>
        <authorList>
            <person name="Treitli S.C."/>
            <person name="Kolisko M."/>
            <person name="Husnik F."/>
            <person name="Keeling P."/>
            <person name="Hampl V."/>
        </authorList>
    </citation>
    <scope>NUCLEOTIDE SEQUENCE [LARGE SCALE GENOMIC DNA]</scope>
    <source>
        <strain evidence="1">ST1C</strain>
    </source>
</reference>
<comment type="caution">
    <text evidence="1">The sequence shown here is derived from an EMBL/GenBank/DDBJ whole genome shotgun (WGS) entry which is preliminary data.</text>
</comment>
<dbReference type="InterPro" id="IPR011050">
    <property type="entry name" value="Pectin_lyase_fold/virulence"/>
</dbReference>
<dbReference type="InterPro" id="IPR051246">
    <property type="entry name" value="WDR48"/>
</dbReference>
<dbReference type="OrthoDB" id="10691442at2759"/>
<evidence type="ECO:0000313" key="1">
    <source>
        <dbReference type="EMBL" id="KAA6400992.1"/>
    </source>
</evidence>
<evidence type="ECO:0000313" key="2">
    <source>
        <dbReference type="Proteomes" id="UP000324800"/>
    </source>
</evidence>